<dbReference type="GeneID" id="9626245"/>
<evidence type="ECO:0000256" key="1">
    <source>
        <dbReference type="SAM" id="MobiDB-lite"/>
    </source>
</evidence>
<accession>D8UKT6</accession>
<evidence type="ECO:0000313" key="2">
    <source>
        <dbReference type="EMBL" id="EFJ39663.1"/>
    </source>
</evidence>
<proteinExistence type="predicted"/>
<dbReference type="AlphaFoldDB" id="D8UKT6"/>
<organism evidence="3">
    <name type="scientific">Volvox carteri f. nagariensis</name>
    <dbReference type="NCBI Taxonomy" id="3068"/>
    <lineage>
        <taxon>Eukaryota</taxon>
        <taxon>Viridiplantae</taxon>
        <taxon>Chlorophyta</taxon>
        <taxon>core chlorophytes</taxon>
        <taxon>Chlorophyceae</taxon>
        <taxon>CS clade</taxon>
        <taxon>Chlamydomonadales</taxon>
        <taxon>Volvocaceae</taxon>
        <taxon>Volvox</taxon>
    </lineage>
</organism>
<evidence type="ECO:0000313" key="3">
    <source>
        <dbReference type="Proteomes" id="UP000001058"/>
    </source>
</evidence>
<reference evidence="2 3" key="1">
    <citation type="journal article" date="2010" name="Science">
        <title>Genomic analysis of organismal complexity in the multicellular green alga Volvox carteri.</title>
        <authorList>
            <person name="Prochnik S.E."/>
            <person name="Umen J."/>
            <person name="Nedelcu A.M."/>
            <person name="Hallmann A."/>
            <person name="Miller S.M."/>
            <person name="Nishii I."/>
            <person name="Ferris P."/>
            <person name="Kuo A."/>
            <person name="Mitros T."/>
            <person name="Fritz-Laylin L.K."/>
            <person name="Hellsten U."/>
            <person name="Chapman J."/>
            <person name="Simakov O."/>
            <person name="Rensing S.A."/>
            <person name="Terry A."/>
            <person name="Pangilinan J."/>
            <person name="Kapitonov V."/>
            <person name="Jurka J."/>
            <person name="Salamov A."/>
            <person name="Shapiro H."/>
            <person name="Schmutz J."/>
            <person name="Grimwood J."/>
            <person name="Lindquist E."/>
            <person name="Lucas S."/>
            <person name="Grigoriev I.V."/>
            <person name="Schmitt R."/>
            <person name="Kirk D."/>
            <person name="Rokhsar D.S."/>
        </authorList>
    </citation>
    <scope>NUCLEOTIDE SEQUENCE [LARGE SCALE GENOMIC DNA]</scope>
    <source>
        <strain evidence="3">f. Nagariensis / Eve</strain>
    </source>
</reference>
<dbReference type="Proteomes" id="UP000001058">
    <property type="component" value="Unassembled WGS sequence"/>
</dbReference>
<sequence length="228" mass="24956">MGILPKLEERMWAHLDAAVMHYFTPCQYRSHKAFVEAAAKARQHLLEFATVAEEDEFPLGTFGLCPWKVVHQRCWYILDLGGKSRILQWLWLRPSGLITTDSAVNPGPHRARSRLEPQVLAQQTPGSGAVIAAARDDRLAEAVGSSVSTMDSSYTAEASVSSELSPSGIVTTSPGKDSSGHRVVSELPLENSRALAWQLLGTRDPYPPRDAALHTPGLLLQRPLRPGT</sequence>
<dbReference type="RefSeq" id="XP_002959273.1">
    <property type="nucleotide sequence ID" value="XM_002959227.1"/>
</dbReference>
<feature type="compositionally biased region" description="Polar residues" evidence="1">
    <location>
        <begin position="163"/>
        <end position="176"/>
    </location>
</feature>
<dbReference type="KEGG" id="vcn:VOLCADRAFT_100697"/>
<keyword evidence="3" id="KW-1185">Reference proteome</keyword>
<dbReference type="InParanoid" id="D8UKT6"/>
<gene>
    <name evidence="2" type="ORF">VOLCADRAFT_100697</name>
</gene>
<protein>
    <submittedName>
        <fullName evidence="2">Uncharacterized protein</fullName>
    </submittedName>
</protein>
<feature type="region of interest" description="Disordered" evidence="1">
    <location>
        <begin position="163"/>
        <end position="185"/>
    </location>
</feature>
<name>D8UKT6_VOLCA</name>
<dbReference type="EMBL" id="GL378460">
    <property type="protein sequence ID" value="EFJ39663.1"/>
    <property type="molecule type" value="Genomic_DNA"/>
</dbReference>